<name>A0A4R0KPS0_9ACTN</name>
<evidence type="ECO:0000256" key="3">
    <source>
        <dbReference type="ARBA" id="ARBA00022801"/>
    </source>
</evidence>
<dbReference type="InterPro" id="IPR014718">
    <property type="entry name" value="GH-type_carb-bd"/>
</dbReference>
<dbReference type="SMART" id="SM01038">
    <property type="entry name" value="Bgal_small_N"/>
    <property type="match status" value="1"/>
</dbReference>
<feature type="compositionally biased region" description="Basic and acidic residues" evidence="5">
    <location>
        <begin position="132"/>
        <end position="149"/>
    </location>
</feature>
<dbReference type="GO" id="GO:0030246">
    <property type="term" value="F:carbohydrate binding"/>
    <property type="evidence" value="ECO:0007669"/>
    <property type="project" value="InterPro"/>
</dbReference>
<evidence type="ECO:0000256" key="2">
    <source>
        <dbReference type="ARBA" id="ARBA00012756"/>
    </source>
</evidence>
<comment type="catalytic activity">
    <reaction evidence="1">
        <text>Hydrolysis of terminal non-reducing beta-D-galactose residues in beta-D-galactosides.</text>
        <dbReference type="EC" id="3.2.1.23"/>
    </reaction>
</comment>
<proteinExistence type="predicted"/>
<evidence type="ECO:0000313" key="7">
    <source>
        <dbReference type="EMBL" id="TCC62389.1"/>
    </source>
</evidence>
<feature type="domain" description="Beta galactosidase small chain/" evidence="6">
    <location>
        <begin position="65"/>
        <end position="382"/>
    </location>
</feature>
<dbReference type="EMBL" id="SJKB01000004">
    <property type="protein sequence ID" value="TCC62389.1"/>
    <property type="molecule type" value="Genomic_DNA"/>
</dbReference>
<dbReference type="InterPro" id="IPR011013">
    <property type="entry name" value="Gal_mutarotase_sf_dom"/>
</dbReference>
<protein>
    <recommendedName>
        <fullName evidence="2">beta-galactosidase</fullName>
        <ecNumber evidence="2">3.2.1.23</ecNumber>
    </recommendedName>
</protein>
<feature type="compositionally biased region" description="Basic and acidic residues" evidence="5">
    <location>
        <begin position="156"/>
        <end position="169"/>
    </location>
</feature>
<dbReference type="GO" id="GO:0009341">
    <property type="term" value="C:beta-galactosidase complex"/>
    <property type="evidence" value="ECO:0007669"/>
    <property type="project" value="InterPro"/>
</dbReference>
<dbReference type="Pfam" id="PF02929">
    <property type="entry name" value="Bgal_small_N"/>
    <property type="match status" value="1"/>
</dbReference>
<comment type="caution">
    <text evidence="7">The sequence shown here is derived from an EMBL/GenBank/DDBJ whole genome shotgun (WGS) entry which is preliminary data.</text>
</comment>
<dbReference type="AlphaFoldDB" id="A0A4R0KPS0"/>
<dbReference type="InterPro" id="IPR004199">
    <property type="entry name" value="B-gal_small/dom_5"/>
</dbReference>
<sequence>MQPEEAVPSGVTGETVVSGGVDGEWAGSGGVQVGPVVSGGVDEERAGLSGLRERVGLRGGGERIGLGVGEFERGTGRLVRLGGVEVGGPELDLWRAPTDNDCGQGGRNGVVGEWRAAGLDRLLHRVELVEEPRGERGSGRVEEPRDDRGSGWVGETRGDRGSGRVEGPRGGRGSGRVGDEELVVRARVAPDGLGVGVRATYRWVSVGDGLRLTVEVEPEGEWGGTAVSPRCGSWPRVGVRMAVPSSLDRVRWFGGGPGEAYADSREAARVGRYTSTVDEMQTPYVVPQENGSRIDVRWAELTDAQGNGLRVEGAPYFQLTARRWTAEDLERARHRSDLTPREHIYLNLDLAQNGLGSASCGPPATPQHTLEPGSYTFSLTFHQFGRSAEHAVGRSDA</sequence>
<dbReference type="PANTHER" id="PTHR46323">
    <property type="entry name" value="BETA-GALACTOSIDASE"/>
    <property type="match status" value="1"/>
</dbReference>
<keyword evidence="3" id="KW-0378">Hydrolase</keyword>
<evidence type="ECO:0000256" key="1">
    <source>
        <dbReference type="ARBA" id="ARBA00001412"/>
    </source>
</evidence>
<dbReference type="EC" id="3.2.1.23" evidence="2"/>
<evidence type="ECO:0000313" key="8">
    <source>
        <dbReference type="Proteomes" id="UP000291144"/>
    </source>
</evidence>
<evidence type="ECO:0000256" key="5">
    <source>
        <dbReference type="SAM" id="MobiDB-lite"/>
    </source>
</evidence>
<dbReference type="GO" id="GO:0004565">
    <property type="term" value="F:beta-galactosidase activity"/>
    <property type="evidence" value="ECO:0007669"/>
    <property type="project" value="UniProtKB-EC"/>
</dbReference>
<keyword evidence="4" id="KW-0326">Glycosidase</keyword>
<dbReference type="PANTHER" id="PTHR46323:SF2">
    <property type="entry name" value="BETA-GALACTOSIDASE"/>
    <property type="match status" value="1"/>
</dbReference>
<dbReference type="SUPFAM" id="SSF74650">
    <property type="entry name" value="Galactose mutarotase-like"/>
    <property type="match status" value="1"/>
</dbReference>
<dbReference type="Gene3D" id="2.70.98.10">
    <property type="match status" value="2"/>
</dbReference>
<organism evidence="7 8">
    <name type="scientific">Kribbella pittospori</name>
    <dbReference type="NCBI Taxonomy" id="722689"/>
    <lineage>
        <taxon>Bacteria</taxon>
        <taxon>Bacillati</taxon>
        <taxon>Actinomycetota</taxon>
        <taxon>Actinomycetes</taxon>
        <taxon>Propionibacteriales</taxon>
        <taxon>Kribbellaceae</taxon>
        <taxon>Kribbella</taxon>
    </lineage>
</organism>
<feature type="region of interest" description="Disordered" evidence="5">
    <location>
        <begin position="132"/>
        <end position="176"/>
    </location>
</feature>
<dbReference type="InterPro" id="IPR050347">
    <property type="entry name" value="Bact_Beta-galactosidase"/>
</dbReference>
<evidence type="ECO:0000259" key="6">
    <source>
        <dbReference type="SMART" id="SM01038"/>
    </source>
</evidence>
<evidence type="ECO:0000256" key="4">
    <source>
        <dbReference type="ARBA" id="ARBA00023295"/>
    </source>
</evidence>
<keyword evidence="8" id="KW-1185">Reference proteome</keyword>
<dbReference type="GO" id="GO:0005990">
    <property type="term" value="P:lactose catabolic process"/>
    <property type="evidence" value="ECO:0007669"/>
    <property type="project" value="TreeGrafter"/>
</dbReference>
<dbReference type="OrthoDB" id="9762066at2"/>
<reference evidence="7 8" key="1">
    <citation type="submission" date="2019-02" db="EMBL/GenBank/DDBJ databases">
        <title>Kribbella capetownensis sp. nov. and Kribbella speibonae sp. nov., isolated from soil.</title>
        <authorList>
            <person name="Curtis S.M."/>
            <person name="Norton I."/>
            <person name="Everest G.J."/>
            <person name="Meyers P.R."/>
        </authorList>
    </citation>
    <scope>NUCLEOTIDE SEQUENCE [LARGE SCALE GENOMIC DNA]</scope>
    <source>
        <strain evidence="7 8">NRRL B-24813</strain>
    </source>
</reference>
<gene>
    <name evidence="7" type="ORF">E0H73_15775</name>
</gene>
<accession>A0A4R0KPS0</accession>
<dbReference type="Proteomes" id="UP000291144">
    <property type="component" value="Unassembled WGS sequence"/>
</dbReference>